<evidence type="ECO:0000256" key="11">
    <source>
        <dbReference type="ARBA" id="ARBA00022786"/>
    </source>
</evidence>
<dbReference type="GO" id="GO:0016567">
    <property type="term" value="P:protein ubiquitination"/>
    <property type="evidence" value="ECO:0007669"/>
    <property type="project" value="InterPro"/>
</dbReference>
<dbReference type="CDD" id="cd20346">
    <property type="entry name" value="BRcat_RBR_ANKIB1"/>
    <property type="match status" value="1"/>
</dbReference>
<dbReference type="Proteomes" id="UP000008810">
    <property type="component" value="Chromosome 1"/>
</dbReference>
<dbReference type="Gene3D" id="1.20.120.1750">
    <property type="match status" value="1"/>
</dbReference>
<organism evidence="17">
    <name type="scientific">Brachypodium distachyon</name>
    <name type="common">Purple false brome</name>
    <name type="synonym">Trachynia distachya</name>
    <dbReference type="NCBI Taxonomy" id="15368"/>
    <lineage>
        <taxon>Eukaryota</taxon>
        <taxon>Viridiplantae</taxon>
        <taxon>Streptophyta</taxon>
        <taxon>Embryophyta</taxon>
        <taxon>Tracheophyta</taxon>
        <taxon>Spermatophyta</taxon>
        <taxon>Magnoliopsida</taxon>
        <taxon>Liliopsida</taxon>
        <taxon>Poales</taxon>
        <taxon>Poaceae</taxon>
        <taxon>BOP clade</taxon>
        <taxon>Pooideae</taxon>
        <taxon>Stipodae</taxon>
        <taxon>Brachypodieae</taxon>
        <taxon>Brachypodium</taxon>
    </lineage>
</organism>
<evidence type="ECO:0000256" key="3">
    <source>
        <dbReference type="ARBA" id="ARBA00003976"/>
    </source>
</evidence>
<evidence type="ECO:0000313" key="18">
    <source>
        <dbReference type="Proteomes" id="UP000008810"/>
    </source>
</evidence>
<dbReference type="FunFam" id="3.30.40.10:FF:000019">
    <property type="entry name" value="RBR-type E3 ubiquitin transferase"/>
    <property type="match status" value="1"/>
</dbReference>
<dbReference type="Pfam" id="PF01485">
    <property type="entry name" value="IBR"/>
    <property type="match status" value="1"/>
</dbReference>
<dbReference type="HOGENOM" id="CLU_009823_2_1_1"/>
<proteinExistence type="inferred from homology"/>
<keyword evidence="18" id="KW-1185">Reference proteome</keyword>
<feature type="domain" description="RING-type" evidence="15">
    <location>
        <begin position="122"/>
        <end position="337"/>
    </location>
</feature>
<reference evidence="17" key="3">
    <citation type="submission" date="2018-08" db="UniProtKB">
        <authorList>
            <consortium name="EnsemblPlants"/>
        </authorList>
    </citation>
    <scope>IDENTIFICATION</scope>
    <source>
        <strain evidence="17">cv. Bd21</strain>
    </source>
</reference>
<keyword evidence="7" id="KW-0808">Transferase</keyword>
<name>I1GQ85_BRADI</name>
<reference evidence="16" key="2">
    <citation type="submission" date="2017-06" db="EMBL/GenBank/DDBJ databases">
        <title>WGS assembly of Brachypodium distachyon.</title>
        <authorList>
            <consortium name="The International Brachypodium Initiative"/>
            <person name="Lucas S."/>
            <person name="Harmon-Smith M."/>
            <person name="Lail K."/>
            <person name="Tice H."/>
            <person name="Grimwood J."/>
            <person name="Bruce D."/>
            <person name="Barry K."/>
            <person name="Shu S."/>
            <person name="Lindquist E."/>
            <person name="Wang M."/>
            <person name="Pitluck S."/>
            <person name="Vogel J.P."/>
            <person name="Garvin D.F."/>
            <person name="Mockler T.C."/>
            <person name="Schmutz J."/>
            <person name="Rokhsar D."/>
            <person name="Bevan M.W."/>
        </authorList>
    </citation>
    <scope>NUCLEOTIDE SEQUENCE</scope>
    <source>
        <strain evidence="16">Bd21</strain>
    </source>
</reference>
<comment type="similarity">
    <text evidence="5">Belongs to the RBR family. Ariadne subfamily.</text>
</comment>
<accession>I1GQ85</accession>
<dbReference type="InterPro" id="IPR031127">
    <property type="entry name" value="E3_UB_ligase_RBR"/>
</dbReference>
<dbReference type="Pfam" id="PF26200">
    <property type="entry name" value="Rcat_RNF216"/>
    <property type="match status" value="1"/>
</dbReference>
<keyword evidence="12" id="KW-0862">Zinc</keyword>
<dbReference type="FunCoup" id="I1GQ85">
    <property type="interactions" value="970"/>
</dbReference>
<keyword evidence="10 13" id="KW-0863">Zinc-finger</keyword>
<keyword evidence="8" id="KW-0479">Metal-binding</keyword>
<comment type="cofactor">
    <cofactor evidence="2">
        <name>Zn(2+)</name>
        <dbReference type="ChEBI" id="CHEBI:29105"/>
    </cofactor>
</comment>
<evidence type="ECO:0000256" key="8">
    <source>
        <dbReference type="ARBA" id="ARBA00022723"/>
    </source>
</evidence>
<evidence type="ECO:0000256" key="5">
    <source>
        <dbReference type="ARBA" id="ARBA00005884"/>
    </source>
</evidence>
<evidence type="ECO:0000256" key="2">
    <source>
        <dbReference type="ARBA" id="ARBA00001947"/>
    </source>
</evidence>
<evidence type="ECO:0000256" key="13">
    <source>
        <dbReference type="PROSITE-ProRule" id="PRU00175"/>
    </source>
</evidence>
<dbReference type="OrthoDB" id="10009520at2759"/>
<evidence type="ECO:0000256" key="7">
    <source>
        <dbReference type="ARBA" id="ARBA00022679"/>
    </source>
</evidence>
<dbReference type="InterPro" id="IPR045840">
    <property type="entry name" value="Ariadne"/>
</dbReference>
<dbReference type="GO" id="GO:0061630">
    <property type="term" value="F:ubiquitin protein ligase activity"/>
    <property type="evidence" value="ECO:0000318"/>
    <property type="project" value="GO_Central"/>
</dbReference>
<dbReference type="Pfam" id="PF19422">
    <property type="entry name" value="Ariadne"/>
    <property type="match status" value="1"/>
</dbReference>
<keyword evidence="11" id="KW-0833">Ubl conjugation pathway</keyword>
<evidence type="ECO:0000259" key="14">
    <source>
        <dbReference type="PROSITE" id="PS50089"/>
    </source>
</evidence>
<dbReference type="EC" id="2.3.2.31" evidence="6"/>
<dbReference type="SUPFAM" id="SSF57850">
    <property type="entry name" value="RING/U-box"/>
    <property type="match status" value="3"/>
</dbReference>
<dbReference type="InterPro" id="IPR013083">
    <property type="entry name" value="Znf_RING/FYVE/PHD"/>
</dbReference>
<evidence type="ECO:0000256" key="12">
    <source>
        <dbReference type="ARBA" id="ARBA00022833"/>
    </source>
</evidence>
<comment type="pathway">
    <text evidence="4">Protein modification; protein ubiquitination.</text>
</comment>
<dbReference type="GO" id="GO:0005737">
    <property type="term" value="C:cytoplasm"/>
    <property type="evidence" value="ECO:0000318"/>
    <property type="project" value="GO_Central"/>
</dbReference>
<feature type="domain" description="RING-type" evidence="14">
    <location>
        <begin position="126"/>
        <end position="170"/>
    </location>
</feature>
<dbReference type="InterPro" id="IPR001841">
    <property type="entry name" value="Znf_RING"/>
</dbReference>
<comment type="catalytic activity">
    <reaction evidence="1">
        <text>[E2 ubiquitin-conjugating enzyme]-S-ubiquitinyl-L-cysteine + [acceptor protein]-L-lysine = [E2 ubiquitin-conjugating enzyme]-L-cysteine + [acceptor protein]-N(6)-ubiquitinyl-L-lysine.</text>
        <dbReference type="EC" id="2.3.2.31"/>
    </reaction>
</comment>
<reference evidence="16 17" key="1">
    <citation type="journal article" date="2010" name="Nature">
        <title>Genome sequencing and analysis of the model grass Brachypodium distachyon.</title>
        <authorList>
            <consortium name="International Brachypodium Initiative"/>
        </authorList>
    </citation>
    <scope>NUCLEOTIDE SEQUENCE [LARGE SCALE GENOMIC DNA]</scope>
    <source>
        <strain evidence="16 17">Bd21</strain>
    </source>
</reference>
<dbReference type="GeneID" id="100825265"/>
<dbReference type="PROSITE" id="PS51873">
    <property type="entry name" value="TRIAD"/>
    <property type="match status" value="1"/>
</dbReference>
<evidence type="ECO:0000313" key="16">
    <source>
        <dbReference type="EMBL" id="KQK14129.1"/>
    </source>
</evidence>
<dbReference type="GO" id="GO:0008270">
    <property type="term" value="F:zinc ion binding"/>
    <property type="evidence" value="ECO:0007669"/>
    <property type="project" value="UniProtKB-KW"/>
</dbReference>
<dbReference type="EMBL" id="CM000880">
    <property type="protein sequence ID" value="KQK14129.1"/>
    <property type="molecule type" value="Genomic_DNA"/>
</dbReference>
<dbReference type="GO" id="GO:0000151">
    <property type="term" value="C:ubiquitin ligase complex"/>
    <property type="evidence" value="ECO:0000318"/>
    <property type="project" value="GO_Central"/>
</dbReference>
<dbReference type="RefSeq" id="XP_003562266.1">
    <property type="nucleotide sequence ID" value="XM_003562218.4"/>
</dbReference>
<dbReference type="KEGG" id="bdi:100825265"/>
<protein>
    <recommendedName>
        <fullName evidence="6">RBR-type E3 ubiquitin transferase</fullName>
        <ecNumber evidence="6">2.3.2.31</ecNumber>
    </recommendedName>
</protein>
<evidence type="ECO:0000256" key="4">
    <source>
        <dbReference type="ARBA" id="ARBA00004906"/>
    </source>
</evidence>
<keyword evidence="9" id="KW-0677">Repeat</keyword>
<dbReference type="AlphaFoldDB" id="I1GQ85"/>
<dbReference type="EnsemblPlants" id="KQK14129">
    <property type="protein sequence ID" value="KQK14129"/>
    <property type="gene ID" value="BRADI_1g14430v3"/>
</dbReference>
<dbReference type="SMART" id="SM00647">
    <property type="entry name" value="IBR"/>
    <property type="match status" value="2"/>
</dbReference>
<dbReference type="OMA" id="CKLLMED"/>
<evidence type="ECO:0000256" key="1">
    <source>
        <dbReference type="ARBA" id="ARBA00001798"/>
    </source>
</evidence>
<evidence type="ECO:0000313" key="17">
    <source>
        <dbReference type="EnsemblPlants" id="KQK14129"/>
    </source>
</evidence>
<dbReference type="Gramene" id="KQK14129">
    <property type="protein sequence ID" value="KQK14129"/>
    <property type="gene ID" value="BRADI_1g14430v3"/>
</dbReference>
<sequence>MASDDECYFFEDDGDEEEAVWDGLAVEADEEDLGLLEEDAPLPQLRSDCWAITPESISAAQKEDLLIVMNLLNIKQHHARTLFIYHRWKLDRIYDCLDRKGRSRMLREANIVLQENSRTPSRSAKCNVCFDDDLDLTAVSTMDCGHCFCNDCWTEHFYAAVNSGKIQIRCMEVKCLAICEEGIVRSLLGKKYPDAAKRFDRFLLESYLEDNDSVKWCPSVPHCGHAIRVGTGDRYCEVECPCGVSFCFNCMEQAHSPCPCTIWKKWNAKKHGESENIKWILKNTMSCPKCFKPIEKRDGCNLVRCKCGQCMCWICGAPTGSAHTWSTIEGHSCNRFKESNNKVDTGRRQLERYTHYCNRFKIHEDSYKEQQQKLGPAIKERVKQLESDHLKRPRTIRDGSWLIQAHQRLLRSRQVLSRSYSFAYYMFGGELRTHPAEKSNLTPAQNLFENQQEQLERHVEQLSKVLTRDVPALTNQEILLVKQEAVNLAKIIGTLCGGMYKCIQEELLQLLMEPMNIATYMPEGPDKAKEFLV</sequence>
<dbReference type="eggNOG" id="KOG1815">
    <property type="taxonomic scope" value="Eukaryota"/>
</dbReference>
<gene>
    <name evidence="17" type="primary">LOC100825265</name>
    <name evidence="16" type="ORF">BRADI_1g14430v3</name>
</gene>
<dbReference type="GO" id="GO:0006511">
    <property type="term" value="P:ubiquitin-dependent protein catabolic process"/>
    <property type="evidence" value="ECO:0000318"/>
    <property type="project" value="GO_Central"/>
</dbReference>
<dbReference type="FunFam" id="1.20.120.1750:FF:000013">
    <property type="entry name" value="RBR-type E3 ubiquitin transferase"/>
    <property type="match status" value="1"/>
</dbReference>
<dbReference type="InterPro" id="IPR044066">
    <property type="entry name" value="TRIAD_supradom"/>
</dbReference>
<evidence type="ECO:0000256" key="10">
    <source>
        <dbReference type="ARBA" id="ARBA00022771"/>
    </source>
</evidence>
<dbReference type="PANTHER" id="PTHR11685">
    <property type="entry name" value="RBR FAMILY RING FINGER AND IBR DOMAIN-CONTAINING"/>
    <property type="match status" value="1"/>
</dbReference>
<evidence type="ECO:0000256" key="6">
    <source>
        <dbReference type="ARBA" id="ARBA00012251"/>
    </source>
</evidence>
<evidence type="ECO:0000256" key="9">
    <source>
        <dbReference type="ARBA" id="ARBA00022737"/>
    </source>
</evidence>
<dbReference type="STRING" id="15368.I1GQ85"/>
<comment type="function">
    <text evidence="3">Might act as an E3 ubiquitin-protein ligase, or as part of E3 complex, which accepts ubiquitin from specific E2 ubiquitin-conjugating enzymes and then transfers it to substrates.</text>
</comment>
<dbReference type="Gene3D" id="3.30.40.10">
    <property type="entry name" value="Zinc/RING finger domain, C3HC4 (zinc finger)"/>
    <property type="match status" value="1"/>
</dbReference>
<dbReference type="InterPro" id="IPR002867">
    <property type="entry name" value="IBR_dom"/>
</dbReference>
<dbReference type="PROSITE" id="PS50089">
    <property type="entry name" value="ZF_RING_2"/>
    <property type="match status" value="1"/>
</dbReference>
<dbReference type="CDD" id="cd22586">
    <property type="entry name" value="Rcat_RBR_ARI1-like"/>
    <property type="match status" value="1"/>
</dbReference>
<evidence type="ECO:0000259" key="15">
    <source>
        <dbReference type="PROSITE" id="PS51873"/>
    </source>
</evidence>
<dbReference type="GO" id="GO:0031624">
    <property type="term" value="F:ubiquitin conjugating enzyme binding"/>
    <property type="evidence" value="ECO:0000318"/>
    <property type="project" value="GO_Central"/>
</dbReference>